<sequence>MAVPIPVRSPFLIVNPKAYLTGSELMRLAHLTDELAGDFNIDVVFTAQHIDLRSVVAETTNLCVTAQHVDPIVPGRGMGHILAEGLAEAGVKAVVLNHAEHPLTLADLDRTMRRCEEVGLATIVCADSDLQCRAVADLDPSGMICEPTANIGTGQMDAGDYIERTTQIVKNVDPAILVVQAAGVSRGADITRVLQQGADCSGGTSGIIKHPDWREILTEMFQALADHRDAQATGTAASTAAPAN</sequence>
<dbReference type="EC" id="5.3.1.1" evidence="2"/>
<dbReference type="NCBIfam" id="NF003302">
    <property type="entry name" value="PRK04302.1"/>
    <property type="match status" value="1"/>
</dbReference>
<dbReference type="InterPro" id="IPR013785">
    <property type="entry name" value="Aldolase_TIM"/>
</dbReference>
<dbReference type="GO" id="GO:0004807">
    <property type="term" value="F:triose-phosphate isomerase activity"/>
    <property type="evidence" value="ECO:0007669"/>
    <property type="project" value="UniProtKB-EC"/>
</dbReference>
<dbReference type="PROSITE" id="PS51440">
    <property type="entry name" value="TIM_2"/>
    <property type="match status" value="1"/>
</dbReference>
<keyword evidence="3" id="KW-1185">Reference proteome</keyword>
<dbReference type="RefSeq" id="WP_151422004.1">
    <property type="nucleotide sequence ID" value="NZ_WBJX01000001.1"/>
</dbReference>
<dbReference type="Gene3D" id="3.20.20.70">
    <property type="entry name" value="Aldolase class I"/>
    <property type="match status" value="1"/>
</dbReference>
<comment type="caution">
    <text evidence="2">The sequence shown here is derived from an EMBL/GenBank/DDBJ whole genome shotgun (WGS) entry which is preliminary data.</text>
</comment>
<dbReference type="Pfam" id="PF00121">
    <property type="entry name" value="TIM"/>
    <property type="match status" value="1"/>
</dbReference>
<gene>
    <name evidence="2" type="ORF">F8O03_00985</name>
</gene>
<protein>
    <submittedName>
        <fullName evidence="2">Triose-phosphate isomerase</fullName>
        <ecNumber evidence="2">5.3.1.1</ecNumber>
    </submittedName>
</protein>
<keyword evidence="1 2" id="KW-0413">Isomerase</keyword>
<accession>A0A7J5B462</accession>
<dbReference type="InterPro" id="IPR000652">
    <property type="entry name" value="Triosephosphate_isomerase"/>
</dbReference>
<dbReference type="AlphaFoldDB" id="A0A7J5B462"/>
<dbReference type="Proteomes" id="UP000490386">
    <property type="component" value="Unassembled WGS sequence"/>
</dbReference>
<evidence type="ECO:0000256" key="1">
    <source>
        <dbReference type="ARBA" id="ARBA00023235"/>
    </source>
</evidence>
<name>A0A7J5B462_9MICO</name>
<dbReference type="SUPFAM" id="SSF51351">
    <property type="entry name" value="Triosephosphate isomerase (TIM)"/>
    <property type="match status" value="1"/>
</dbReference>
<dbReference type="EMBL" id="WBJX01000001">
    <property type="protein sequence ID" value="KAB1638963.1"/>
    <property type="molecule type" value="Genomic_DNA"/>
</dbReference>
<evidence type="ECO:0000313" key="2">
    <source>
        <dbReference type="EMBL" id="KAB1638963.1"/>
    </source>
</evidence>
<dbReference type="InterPro" id="IPR035990">
    <property type="entry name" value="TIM_sf"/>
</dbReference>
<proteinExistence type="predicted"/>
<evidence type="ECO:0000313" key="3">
    <source>
        <dbReference type="Proteomes" id="UP000490386"/>
    </source>
</evidence>
<reference evidence="2 3" key="1">
    <citation type="submission" date="2019-09" db="EMBL/GenBank/DDBJ databases">
        <title>Phylogeny of genus Pseudoclavibacter and closely related genus.</title>
        <authorList>
            <person name="Li Y."/>
        </authorList>
    </citation>
    <scope>NUCLEOTIDE SEQUENCE [LARGE SCALE GENOMIC DNA]</scope>
    <source>
        <strain evidence="2 3">THG-MD12</strain>
    </source>
</reference>
<dbReference type="OrthoDB" id="2571246at2"/>
<organism evidence="2 3">
    <name type="scientific">Pseudoclavibacter terrae</name>
    <dbReference type="NCBI Taxonomy" id="1530195"/>
    <lineage>
        <taxon>Bacteria</taxon>
        <taxon>Bacillati</taxon>
        <taxon>Actinomycetota</taxon>
        <taxon>Actinomycetes</taxon>
        <taxon>Micrococcales</taxon>
        <taxon>Microbacteriaceae</taxon>
        <taxon>Pseudoclavibacter</taxon>
    </lineage>
</organism>